<reference evidence="4 5" key="1">
    <citation type="journal article" date="2015" name="Sci. Rep.">
        <title>Genome of the facultative scuticociliatosis pathogen Pseudocohnilembus persalinus provides insight into its virulence through horizontal gene transfer.</title>
        <authorList>
            <person name="Xiong J."/>
            <person name="Wang G."/>
            <person name="Cheng J."/>
            <person name="Tian M."/>
            <person name="Pan X."/>
            <person name="Warren A."/>
            <person name="Jiang C."/>
            <person name="Yuan D."/>
            <person name="Miao W."/>
        </authorList>
    </citation>
    <scope>NUCLEOTIDE SEQUENCE [LARGE SCALE GENOMIC DNA]</scope>
    <source>
        <strain evidence="4">36N120E</strain>
    </source>
</reference>
<evidence type="ECO:0000313" key="4">
    <source>
        <dbReference type="EMBL" id="KRX01672.1"/>
    </source>
</evidence>
<dbReference type="PROSITE" id="PS50088">
    <property type="entry name" value="ANK_REPEAT"/>
    <property type="match status" value="2"/>
</dbReference>
<dbReference type="PANTHER" id="PTHR24193:SF121">
    <property type="entry name" value="ADA2A-CONTAINING COMPLEX COMPONENT 3, ISOFORM D"/>
    <property type="match status" value="1"/>
</dbReference>
<evidence type="ECO:0000256" key="2">
    <source>
        <dbReference type="ARBA" id="ARBA00023043"/>
    </source>
</evidence>
<gene>
    <name evidence="4" type="ORF">PPERSA_00439</name>
</gene>
<keyword evidence="2 3" id="KW-0040">ANK repeat</keyword>
<dbReference type="AlphaFoldDB" id="A0A0V0QHS1"/>
<dbReference type="EMBL" id="LDAU01000167">
    <property type="protein sequence ID" value="KRX01672.1"/>
    <property type="molecule type" value="Genomic_DNA"/>
</dbReference>
<dbReference type="PROSITE" id="PS50297">
    <property type="entry name" value="ANK_REP_REGION"/>
    <property type="match status" value="2"/>
</dbReference>
<dbReference type="Pfam" id="PF12796">
    <property type="entry name" value="Ank_2"/>
    <property type="match status" value="2"/>
</dbReference>
<dbReference type="GO" id="GO:0000976">
    <property type="term" value="F:transcription cis-regulatory region binding"/>
    <property type="evidence" value="ECO:0007669"/>
    <property type="project" value="TreeGrafter"/>
</dbReference>
<dbReference type="InterPro" id="IPR036770">
    <property type="entry name" value="Ankyrin_rpt-contain_sf"/>
</dbReference>
<keyword evidence="1" id="KW-0677">Repeat</keyword>
<dbReference type="InParanoid" id="A0A0V0QHS1"/>
<dbReference type="PANTHER" id="PTHR24193">
    <property type="entry name" value="ANKYRIN REPEAT PROTEIN"/>
    <property type="match status" value="1"/>
</dbReference>
<organism evidence="4 5">
    <name type="scientific">Pseudocohnilembus persalinus</name>
    <name type="common">Ciliate</name>
    <dbReference type="NCBI Taxonomy" id="266149"/>
    <lineage>
        <taxon>Eukaryota</taxon>
        <taxon>Sar</taxon>
        <taxon>Alveolata</taxon>
        <taxon>Ciliophora</taxon>
        <taxon>Intramacronucleata</taxon>
        <taxon>Oligohymenophorea</taxon>
        <taxon>Scuticociliatia</taxon>
        <taxon>Philasterida</taxon>
        <taxon>Pseudocohnilembidae</taxon>
        <taxon>Pseudocohnilembus</taxon>
    </lineage>
</organism>
<keyword evidence="5" id="KW-1185">Reference proteome</keyword>
<name>A0A0V0QHS1_PSEPJ</name>
<feature type="repeat" description="ANK" evidence="3">
    <location>
        <begin position="190"/>
        <end position="222"/>
    </location>
</feature>
<dbReference type="InterPro" id="IPR002110">
    <property type="entry name" value="Ankyrin_rpt"/>
</dbReference>
<accession>A0A0V0QHS1</accession>
<dbReference type="SUPFAM" id="SSF48403">
    <property type="entry name" value="Ankyrin repeat"/>
    <property type="match status" value="1"/>
</dbReference>
<protein>
    <submittedName>
        <fullName evidence="4">Ankyrin repeat-containing domain</fullName>
    </submittedName>
</protein>
<dbReference type="Proteomes" id="UP000054937">
    <property type="component" value="Unassembled WGS sequence"/>
</dbReference>
<comment type="caution">
    <text evidence="4">The sequence shown here is derived from an EMBL/GenBank/DDBJ whole genome shotgun (WGS) entry which is preliminary data.</text>
</comment>
<dbReference type="GO" id="GO:0045944">
    <property type="term" value="P:positive regulation of transcription by RNA polymerase II"/>
    <property type="evidence" value="ECO:0007669"/>
    <property type="project" value="TreeGrafter"/>
</dbReference>
<dbReference type="OMA" id="FKTITEM"/>
<dbReference type="SMART" id="SM00248">
    <property type="entry name" value="ANK"/>
    <property type="match status" value="6"/>
</dbReference>
<dbReference type="OrthoDB" id="163438at2759"/>
<dbReference type="Gene3D" id="1.25.40.20">
    <property type="entry name" value="Ankyrin repeat-containing domain"/>
    <property type="match status" value="2"/>
</dbReference>
<evidence type="ECO:0000313" key="5">
    <source>
        <dbReference type="Proteomes" id="UP000054937"/>
    </source>
</evidence>
<evidence type="ECO:0000256" key="1">
    <source>
        <dbReference type="ARBA" id="ARBA00022737"/>
    </source>
</evidence>
<dbReference type="InterPro" id="IPR050663">
    <property type="entry name" value="Ankyrin-SOCS_Box"/>
</dbReference>
<feature type="repeat" description="ANK" evidence="3">
    <location>
        <begin position="156"/>
        <end position="188"/>
    </location>
</feature>
<evidence type="ECO:0000256" key="3">
    <source>
        <dbReference type="PROSITE-ProRule" id="PRU00023"/>
    </source>
</evidence>
<proteinExistence type="predicted"/>
<dbReference type="Pfam" id="PF00023">
    <property type="entry name" value="Ank"/>
    <property type="match status" value="1"/>
</dbReference>
<dbReference type="GO" id="GO:0005634">
    <property type="term" value="C:nucleus"/>
    <property type="evidence" value="ECO:0007669"/>
    <property type="project" value="TreeGrafter"/>
</dbReference>
<sequence length="268" mass="30334">MDIKGQLIQEVEASNFQQVKTILMQYEDLDLMQIEDQQLQTCLHLACLSNDLDIFNLIIQYVEKQIKEKKQFINQNYLKNLIEKVNEEGFTAVHLASFSGGLEMIQIMVKKAGVQILDKKNVNQLKPIHTAAQGDSHIVLAYLKEMGQDIEQLDDSGRSPLHWATYQGSENAACFLIAWGAQIDKPDNLTGMTPLHLAAISGCVRLVKKLLLRGADKLAKDQQGMTALDIAKNNEFKTITEMLYKKKNYIKDCKEQKKSKIIALIVKL</sequence>